<reference evidence="2" key="1">
    <citation type="submission" date="2019-06" db="EMBL/GenBank/DDBJ databases">
        <title>DNA tandem repeats contribute to Brevibacterium aurantiacum phages genetic diversity.</title>
        <authorList>
            <person name="de Melo A.G."/>
            <person name="Rousseau G.M."/>
            <person name="Tremblay D.M."/>
            <person name="Labrie S.J."/>
            <person name="Moineau S."/>
        </authorList>
    </citation>
    <scope>NUCLEOTIDE SEQUENCE [LARGE SCALE GENOMIC DNA]</scope>
</reference>
<feature type="compositionally biased region" description="Polar residues" evidence="1">
    <location>
        <begin position="133"/>
        <end position="147"/>
    </location>
</feature>
<gene>
    <name evidence="2" type="ORF">AGM5_0019</name>
</gene>
<dbReference type="EMBL" id="MN023180">
    <property type="protein sequence ID" value="QDH85821.1"/>
    <property type="molecule type" value="Genomic_DNA"/>
</dbReference>
<feature type="region of interest" description="Disordered" evidence="1">
    <location>
        <begin position="122"/>
        <end position="167"/>
    </location>
</feature>
<accession>A0A7D0GHG1</accession>
<name>A0A7D0GHG1_9CAUD</name>
<evidence type="ECO:0000313" key="2">
    <source>
        <dbReference type="EMBL" id="QDH85821.1"/>
    </source>
</evidence>
<proteinExistence type="predicted"/>
<organism evidence="2 3">
    <name type="scientific">Brevibacterium phage AGM5</name>
    <dbReference type="NCBI Taxonomy" id="2591422"/>
    <lineage>
        <taxon>Viruses</taxon>
        <taxon>Duplodnaviria</taxon>
        <taxon>Heunggongvirae</taxon>
        <taxon>Uroviricota</taxon>
        <taxon>Caudoviricetes</taxon>
        <taxon>Agmunavirus</taxon>
        <taxon>Agmunavirus AGM1</taxon>
    </lineage>
</organism>
<evidence type="ECO:0000313" key="3">
    <source>
        <dbReference type="Proteomes" id="UP000502837"/>
    </source>
</evidence>
<dbReference type="Proteomes" id="UP000502837">
    <property type="component" value="Segment"/>
</dbReference>
<sequence length="292" mass="30969">MGEAESDLAAMVRAEVERQANPYQIMVVDSVQESGTVNLQWGDAIINDVAANQAYNPRAEGDVVLVLNHAAGWRVIDKIGAPVEPELPETVEVSFGDGLPAGDFVQVNSIFMKDGAIYGLIGEGPAPGPGDSPRTSTPKPVTITPTARQGYRSGRKDSQRFAQGASPDYPKPWAGLWTYGNKIAEACEGKTVAKMEIRVARVSAYHGTSKKVRPKFGLHNETSPPGATPTLADRFDGPGLGFGSAAWATIPDWQAQRLASGLRKGIGVGAGVSNSTYLIFKNASGNVRITFS</sequence>
<evidence type="ECO:0000256" key="1">
    <source>
        <dbReference type="SAM" id="MobiDB-lite"/>
    </source>
</evidence>
<protein>
    <submittedName>
        <fullName evidence="2">Minor structural protein</fullName>
    </submittedName>
</protein>